<reference evidence="1" key="2">
    <citation type="submission" date="2018-05" db="EMBL/GenBank/DDBJ databases">
        <title>OmerRS3 (Oryza meridionalis Reference Sequence Version 3).</title>
        <authorList>
            <person name="Zhang J."/>
            <person name="Kudrna D."/>
            <person name="Lee S."/>
            <person name="Talag J."/>
            <person name="Welchert J."/>
            <person name="Wing R.A."/>
        </authorList>
    </citation>
    <scope>NUCLEOTIDE SEQUENCE [LARGE SCALE GENOMIC DNA]</scope>
    <source>
        <strain evidence="1">cv. OR44</strain>
    </source>
</reference>
<organism evidence="1">
    <name type="scientific">Oryza meridionalis</name>
    <dbReference type="NCBI Taxonomy" id="40149"/>
    <lineage>
        <taxon>Eukaryota</taxon>
        <taxon>Viridiplantae</taxon>
        <taxon>Streptophyta</taxon>
        <taxon>Embryophyta</taxon>
        <taxon>Tracheophyta</taxon>
        <taxon>Spermatophyta</taxon>
        <taxon>Magnoliopsida</taxon>
        <taxon>Liliopsida</taxon>
        <taxon>Poales</taxon>
        <taxon>Poaceae</taxon>
        <taxon>BOP clade</taxon>
        <taxon>Oryzoideae</taxon>
        <taxon>Oryzeae</taxon>
        <taxon>Oryzinae</taxon>
        <taxon>Oryza</taxon>
    </lineage>
</organism>
<proteinExistence type="predicted"/>
<dbReference type="HOGENOM" id="CLU_204163_0_0_1"/>
<evidence type="ECO:0000313" key="2">
    <source>
        <dbReference type="Proteomes" id="UP000008021"/>
    </source>
</evidence>
<name>A0A0E0CCG7_9ORYZ</name>
<dbReference type="Gramene" id="OMERI01G39550.1">
    <property type="protein sequence ID" value="OMERI01G39550.1"/>
    <property type="gene ID" value="OMERI01G39550"/>
</dbReference>
<dbReference type="AlphaFoldDB" id="A0A0E0CCG7"/>
<dbReference type="Proteomes" id="UP000008021">
    <property type="component" value="Chromosome 1"/>
</dbReference>
<keyword evidence="2" id="KW-1185">Reference proteome</keyword>
<accession>A0A0E0CCG7</accession>
<reference evidence="1" key="1">
    <citation type="submission" date="2015-04" db="UniProtKB">
        <authorList>
            <consortium name="EnsemblPlants"/>
        </authorList>
    </citation>
    <scope>IDENTIFICATION</scope>
</reference>
<protein>
    <submittedName>
        <fullName evidence="1">Uncharacterized protein</fullName>
    </submittedName>
</protein>
<dbReference type="EnsemblPlants" id="OMERI01G39550.1">
    <property type="protein sequence ID" value="OMERI01G39550.1"/>
    <property type="gene ID" value="OMERI01G39550"/>
</dbReference>
<evidence type="ECO:0000313" key="1">
    <source>
        <dbReference type="EnsemblPlants" id="OMERI01G39550.1"/>
    </source>
</evidence>
<sequence>MSGPVSVPCCGSYISNKKRKKKKLCLSRRERLSSEFLVSFHGGRLLVGYEYRMNKKRAENGIFNLNHWRNSSSPI</sequence>